<name>A0ABV4XL85_9CYAN</name>
<proteinExistence type="predicted"/>
<dbReference type="InterPro" id="IPR011335">
    <property type="entry name" value="Restrct_endonuc-II-like"/>
</dbReference>
<keyword evidence="2" id="KW-0540">Nuclease</keyword>
<dbReference type="InterPro" id="IPR012296">
    <property type="entry name" value="Nuclease_put_TT1808"/>
</dbReference>
<reference evidence="2 3" key="1">
    <citation type="submission" date="2024-09" db="EMBL/GenBank/DDBJ databases">
        <title>Floridaenema gen nov. (Aerosakkonemataceae, Aerosakkonematales ord. nov., Cyanobacteria) from benthic tropical and subtropical fresh waters, with the description of four new species.</title>
        <authorList>
            <person name="Moretto J.A."/>
            <person name="Berthold D.E."/>
            <person name="Lefler F.W."/>
            <person name="Huang I.-S."/>
            <person name="Laughinghouse H. IV."/>
        </authorList>
    </citation>
    <scope>NUCLEOTIDE SEQUENCE [LARGE SCALE GENOMIC DNA]</scope>
    <source>
        <strain evidence="2 3">BLCC-F50</strain>
    </source>
</reference>
<feature type="domain" description="Putative restriction endonuclease" evidence="1">
    <location>
        <begin position="31"/>
        <end position="158"/>
    </location>
</feature>
<dbReference type="Proteomes" id="UP001576784">
    <property type="component" value="Unassembled WGS sequence"/>
</dbReference>
<dbReference type="RefSeq" id="WP_413262150.1">
    <property type="nucleotide sequence ID" value="NZ_JBHFNR010000038.1"/>
</dbReference>
<dbReference type="PANTHER" id="PTHR33352:SF3">
    <property type="entry name" value="SLR1612 PROTEIN"/>
    <property type="match status" value="1"/>
</dbReference>
<keyword evidence="2" id="KW-0378">Hydrolase</keyword>
<dbReference type="EMBL" id="JBHFNR010000038">
    <property type="protein sequence ID" value="MFB2892477.1"/>
    <property type="molecule type" value="Genomic_DNA"/>
</dbReference>
<keyword evidence="3" id="KW-1185">Reference proteome</keyword>
<dbReference type="SUPFAM" id="SSF52980">
    <property type="entry name" value="Restriction endonuclease-like"/>
    <property type="match status" value="1"/>
</dbReference>
<dbReference type="Gene3D" id="3.90.1570.10">
    <property type="entry name" value="tt1808, chain A"/>
    <property type="match status" value="1"/>
</dbReference>
<dbReference type="CDD" id="cd06260">
    <property type="entry name" value="DUF820-like"/>
    <property type="match status" value="1"/>
</dbReference>
<accession>A0ABV4XL85</accession>
<evidence type="ECO:0000313" key="2">
    <source>
        <dbReference type="EMBL" id="MFB2892477.1"/>
    </source>
</evidence>
<evidence type="ECO:0000313" key="3">
    <source>
        <dbReference type="Proteomes" id="UP001576784"/>
    </source>
</evidence>
<dbReference type="InterPro" id="IPR008538">
    <property type="entry name" value="Uma2"/>
</dbReference>
<dbReference type="PANTHER" id="PTHR33352">
    <property type="entry name" value="SLR1095 PROTEIN"/>
    <property type="match status" value="1"/>
</dbReference>
<gene>
    <name evidence="2" type="ORF">ACE1CI_05985</name>
</gene>
<keyword evidence="2" id="KW-0255">Endonuclease</keyword>
<sequence length="234" mass="27169">MLNYNPLGCLPSSEELPSSDDTPVDNELQVLIPSLLSAVLALIWQDREDWFFGINMGIYYDLAKPAIVPDGFLSLGVERFVGEQGRLCYVLWDEDGVVPSLVLEIVSKTYNAEYEQKKFDYAQMGVLYYIVYAPTRQRRRRQRLEVHRLVNGEYVLQSGDIIWMPEIGLGIGRERGTYQAFTREWLYWYDENGNRYKTPEEIAKESQQQLEQSQQQLQDLLAKLEERGIDPNTL</sequence>
<protein>
    <submittedName>
        <fullName evidence="2">Uma2 family endonuclease</fullName>
    </submittedName>
</protein>
<organism evidence="2 3">
    <name type="scientific">Floridaenema flaviceps BLCC-F50</name>
    <dbReference type="NCBI Taxonomy" id="3153642"/>
    <lineage>
        <taxon>Bacteria</taxon>
        <taxon>Bacillati</taxon>
        <taxon>Cyanobacteriota</taxon>
        <taxon>Cyanophyceae</taxon>
        <taxon>Oscillatoriophycideae</taxon>
        <taxon>Aerosakkonematales</taxon>
        <taxon>Aerosakkonemataceae</taxon>
        <taxon>Floridanema</taxon>
        <taxon>Floridanema flaviceps</taxon>
    </lineage>
</organism>
<comment type="caution">
    <text evidence="2">The sequence shown here is derived from an EMBL/GenBank/DDBJ whole genome shotgun (WGS) entry which is preliminary data.</text>
</comment>
<dbReference type="GO" id="GO:0004519">
    <property type="term" value="F:endonuclease activity"/>
    <property type="evidence" value="ECO:0007669"/>
    <property type="project" value="UniProtKB-KW"/>
</dbReference>
<dbReference type="Pfam" id="PF05685">
    <property type="entry name" value="Uma2"/>
    <property type="match status" value="1"/>
</dbReference>
<evidence type="ECO:0000259" key="1">
    <source>
        <dbReference type="Pfam" id="PF05685"/>
    </source>
</evidence>